<evidence type="ECO:0000313" key="3">
    <source>
        <dbReference type="EMBL" id="KXT53099.1"/>
    </source>
</evidence>
<organism evidence="3">
    <name type="scientific">Bacteroides intestinalis</name>
    <dbReference type="NCBI Taxonomy" id="329854"/>
    <lineage>
        <taxon>Bacteria</taxon>
        <taxon>Pseudomonadati</taxon>
        <taxon>Bacteroidota</taxon>
        <taxon>Bacteroidia</taxon>
        <taxon>Bacteroidales</taxon>
        <taxon>Bacteroidaceae</taxon>
        <taxon>Bacteroides</taxon>
    </lineage>
</organism>
<dbReference type="SUPFAM" id="SSF56935">
    <property type="entry name" value="Porins"/>
    <property type="match status" value="1"/>
</dbReference>
<dbReference type="Pfam" id="PF14905">
    <property type="entry name" value="OMP_b-brl_3"/>
    <property type="match status" value="1"/>
</dbReference>
<feature type="chain" id="PRO_5007487442" description="Outer membrane protein beta-barrel domain-containing protein" evidence="1">
    <location>
        <begin position="23"/>
        <end position="769"/>
    </location>
</feature>
<evidence type="ECO:0000256" key="1">
    <source>
        <dbReference type="SAM" id="SignalP"/>
    </source>
</evidence>
<accession>A0A139LNV1</accession>
<dbReference type="Pfam" id="PF13715">
    <property type="entry name" value="CarbopepD_reg_2"/>
    <property type="match status" value="1"/>
</dbReference>
<sequence length="769" mass="88169">MLKMKRIILSMLCLTACISLMAQNISGKLVDEAQQPLPYANVVLQTVDSAFVTGTTTGEKGEFKLQKIVAGDYRLAISSIGYQSLYLSLQGFERTADVGTLTLADASQELGEVTVTAFSRVSRADQKLIFPSKKQISASNNGVDMLRHLMLPRLRVNSMDGSVGMTDGSSVQLCINGRKATKEEVTALLPEEVIRVEFQEDPGLRYGDAGAVINYIVRRYEVGGSFGYNGMQSLKSGFGNHNLTGKVNFKQSEISFYYGNRLQYFNEIWFDKNETFTFEDGSQYHRSQYAEANKKKNLQQWGAVTYNLQETDKYMLNATVGFSHYNDPDLRMKGKLYTEEFPNSVTDREEWNHDRNLSPYLDLYFQKNLKHKQFLALNVVGTYINTKNRSSYTELLSGEPVVDYYSGIRGKKYSLIGEGVYEKAFKNGGKLSAGVRHTQGYTDNDYNGTLQYSSQMKQADTYAYAQYNGKWGKLGYRLGMGVTRSWFQQIGQEDYETYSLNPRLNLTYAFNDQWSISLNGNVNTMNPSLSQLSAVEQLTDSLQSERGNPNLKPYSYYRSTFRLNYSKGKWDIGLRNQYNYRDKAIMPHIYREDDRFVHSYANHSSFQDWTVGLDGRVGMLWNVLQLSGSIESRKYWSNGIDFRHTQHSIGWDVAATFMYKNFTASVEFQHNSDYFFGEVLATGEEAHAIDLQYRWKRLNVGLRMFNPFQKDYKRNEEDWNKYAGYSYQYHIDDVARMICVTLSWNINFGRDYKSNNKKMQNSDTDAGVL</sequence>
<comment type="caution">
    <text evidence="3">The sequence shown here is derived from an EMBL/GenBank/DDBJ whole genome shotgun (WGS) entry which is preliminary data.</text>
</comment>
<protein>
    <recommendedName>
        <fullName evidence="2">Outer membrane protein beta-barrel domain-containing protein</fullName>
    </recommendedName>
</protein>
<reference evidence="3 4" key="1">
    <citation type="submission" date="2016-02" db="EMBL/GenBank/DDBJ databases">
        <authorList>
            <person name="Wen L."/>
            <person name="He K."/>
            <person name="Yang H."/>
        </authorList>
    </citation>
    <scope>NUCLEOTIDE SEQUENCE [LARGE SCALE GENOMIC DNA]</scope>
    <source>
        <strain evidence="3 4">KLE1704</strain>
    </source>
</reference>
<dbReference type="InterPro" id="IPR008969">
    <property type="entry name" value="CarboxyPept-like_regulatory"/>
</dbReference>
<dbReference type="PATRIC" id="fig|329854.7.peg.1505"/>
<feature type="signal peptide" evidence="1">
    <location>
        <begin position="1"/>
        <end position="22"/>
    </location>
</feature>
<keyword evidence="1" id="KW-0732">Signal</keyword>
<proteinExistence type="predicted"/>
<dbReference type="Gene3D" id="2.60.40.1120">
    <property type="entry name" value="Carboxypeptidase-like, regulatory domain"/>
    <property type="match status" value="1"/>
</dbReference>
<dbReference type="AlphaFoldDB" id="A0A139LNV1"/>
<dbReference type="Proteomes" id="UP000070319">
    <property type="component" value="Unassembled WGS sequence"/>
</dbReference>
<gene>
    <name evidence="3" type="ORF">HMPREF2531_01479</name>
</gene>
<evidence type="ECO:0000313" key="4">
    <source>
        <dbReference type="Proteomes" id="UP000070319"/>
    </source>
</evidence>
<evidence type="ECO:0000259" key="2">
    <source>
        <dbReference type="Pfam" id="PF14905"/>
    </source>
</evidence>
<dbReference type="EMBL" id="LTDF01000060">
    <property type="protein sequence ID" value="KXT53099.1"/>
    <property type="molecule type" value="Genomic_DNA"/>
</dbReference>
<name>A0A139LNV1_9BACE</name>
<feature type="domain" description="Outer membrane protein beta-barrel" evidence="2">
    <location>
        <begin position="421"/>
        <end position="729"/>
    </location>
</feature>
<dbReference type="SUPFAM" id="SSF49464">
    <property type="entry name" value="Carboxypeptidase regulatory domain-like"/>
    <property type="match status" value="1"/>
</dbReference>
<dbReference type="InterPro" id="IPR041700">
    <property type="entry name" value="OMP_b-brl_3"/>
</dbReference>